<dbReference type="PANTHER" id="PTHR45890">
    <property type="entry name" value="AARF DOMAIN CONTAINING KINASE 2 (PREDICTED)"/>
    <property type="match status" value="1"/>
</dbReference>
<feature type="domain" description="ABC1 atypical kinase-like" evidence="1">
    <location>
        <begin position="110"/>
        <end position="351"/>
    </location>
</feature>
<dbReference type="GeneID" id="17265728"/>
<dbReference type="KEGG" id="ehx:EMIHUDRAFT_75293"/>
<protein>
    <recommendedName>
        <fullName evidence="1">ABC1 atypical kinase-like domain-containing protein</fullName>
    </recommendedName>
</protein>
<dbReference type="Pfam" id="PF03109">
    <property type="entry name" value="ABC1"/>
    <property type="match status" value="1"/>
</dbReference>
<dbReference type="KEGG" id="ehx:EMIHUDRAFT_71078"/>
<dbReference type="PROSITE" id="PS51257">
    <property type="entry name" value="PROKAR_LIPOPROTEIN"/>
    <property type="match status" value="1"/>
</dbReference>
<dbReference type="AlphaFoldDB" id="A0A0D3J9J9"/>
<dbReference type="eggNOG" id="KOG1236">
    <property type="taxonomic scope" value="Eukaryota"/>
</dbReference>
<dbReference type="InterPro" id="IPR052402">
    <property type="entry name" value="ADCK_kinase"/>
</dbReference>
<organism evidence="2 3">
    <name type="scientific">Emiliania huxleyi (strain CCMP1516)</name>
    <dbReference type="NCBI Taxonomy" id="280463"/>
    <lineage>
        <taxon>Eukaryota</taxon>
        <taxon>Haptista</taxon>
        <taxon>Haptophyta</taxon>
        <taxon>Prymnesiophyceae</taxon>
        <taxon>Isochrysidales</taxon>
        <taxon>Noelaerhabdaceae</taxon>
        <taxon>Emiliania</taxon>
    </lineage>
</organism>
<dbReference type="PANTHER" id="PTHR45890:SF1">
    <property type="entry name" value="AARF DOMAIN CONTAINING KINASE 2"/>
    <property type="match status" value="1"/>
</dbReference>
<name>A0A0D3J9J9_EMIH1</name>
<evidence type="ECO:0000313" key="2">
    <source>
        <dbReference type="EnsemblProtists" id="EOD20184"/>
    </source>
</evidence>
<accession>A0A0D3J9J9</accession>
<evidence type="ECO:0000259" key="1">
    <source>
        <dbReference type="Pfam" id="PF03109"/>
    </source>
</evidence>
<dbReference type="HOGENOM" id="CLU_006533_6_2_1"/>
<dbReference type="STRING" id="2903.R1DKW4"/>
<dbReference type="Proteomes" id="UP000013827">
    <property type="component" value="Unassembled WGS sequence"/>
</dbReference>
<dbReference type="GeneID" id="17280923"/>
<proteinExistence type="predicted"/>
<dbReference type="RefSeq" id="XP_005788081.1">
    <property type="nucleotide sequence ID" value="XM_005788024.1"/>
</dbReference>
<dbReference type="RefSeq" id="XP_005772613.1">
    <property type="nucleotide sequence ID" value="XM_005772556.1"/>
</dbReference>
<reference evidence="2" key="2">
    <citation type="submission" date="2024-10" db="UniProtKB">
        <authorList>
            <consortium name="EnsemblProtists"/>
        </authorList>
    </citation>
    <scope>IDENTIFICATION</scope>
</reference>
<evidence type="ECO:0000313" key="3">
    <source>
        <dbReference type="Proteomes" id="UP000013827"/>
    </source>
</evidence>
<dbReference type="EnsemblProtists" id="EOD35652">
    <property type="protein sequence ID" value="EOD35652"/>
    <property type="gene ID" value="EMIHUDRAFT_71078"/>
</dbReference>
<dbReference type="EnsemblProtists" id="EOD20184">
    <property type="protein sequence ID" value="EOD20184"/>
    <property type="gene ID" value="EMIHUDRAFT_75293"/>
</dbReference>
<keyword evidence="3" id="KW-1185">Reference proteome</keyword>
<sequence length="490" mass="52357">MASSRLLRRCAVISLLLALLLACAPQTVLLLNRALVLSLALSPAVLLSPAAAASSTIQQCLFLPALRHALGRSAALTKWGQWAATRPDLVPPSVCEALSVLHAHAPAHAAAISRAEVEAATGASIEDYFDAWEDEPLASGSIGQVHLARLTDSASSVMRDSFLPQVHLARLNGSAVAVKADFRLLELLARAVDSVPGLRWLDAQSTVKQFGWALQRQASLEEEARWLRLVGRNFEAWGDVLLPAPLSASPSVLIETLRGSAPAASECRSQAAGHLSGGCPLEGVDIYYKMLLADNLMHADLHPGEPAHRRCERPADGRGGLGTIGMVDLGMTAVLTASEQHNFIGFLQAAVGEGDGRAAARCVLRWAGGGGGSGNSRDAAEIGHIWGRRLFTIVCREQETLSLIREHRVAVGANYVTLVVNAMCLEGMARQLVPEYNVMDAARPLLVAHAKLPRSIFGAISPAARFAKRVHDRTVLQRLLREGARIAPRE</sequence>
<dbReference type="InterPro" id="IPR004147">
    <property type="entry name" value="ABC1_dom"/>
</dbReference>
<dbReference type="PaxDb" id="2903-EOD20184"/>
<reference evidence="3" key="1">
    <citation type="journal article" date="2013" name="Nature">
        <title>Pan genome of the phytoplankton Emiliania underpins its global distribution.</title>
        <authorList>
            <person name="Read B.A."/>
            <person name="Kegel J."/>
            <person name="Klute M.J."/>
            <person name="Kuo A."/>
            <person name="Lefebvre S.C."/>
            <person name="Maumus F."/>
            <person name="Mayer C."/>
            <person name="Miller J."/>
            <person name="Monier A."/>
            <person name="Salamov A."/>
            <person name="Young J."/>
            <person name="Aguilar M."/>
            <person name="Claverie J.M."/>
            <person name="Frickenhaus S."/>
            <person name="Gonzalez K."/>
            <person name="Herman E.K."/>
            <person name="Lin Y.C."/>
            <person name="Napier J."/>
            <person name="Ogata H."/>
            <person name="Sarno A.F."/>
            <person name="Shmutz J."/>
            <person name="Schroeder D."/>
            <person name="de Vargas C."/>
            <person name="Verret F."/>
            <person name="von Dassow P."/>
            <person name="Valentin K."/>
            <person name="Van de Peer Y."/>
            <person name="Wheeler G."/>
            <person name="Dacks J.B."/>
            <person name="Delwiche C.F."/>
            <person name="Dyhrman S.T."/>
            <person name="Glockner G."/>
            <person name="John U."/>
            <person name="Richards T."/>
            <person name="Worden A.Z."/>
            <person name="Zhang X."/>
            <person name="Grigoriev I.V."/>
            <person name="Allen A.E."/>
            <person name="Bidle K."/>
            <person name="Borodovsky M."/>
            <person name="Bowler C."/>
            <person name="Brownlee C."/>
            <person name="Cock J.M."/>
            <person name="Elias M."/>
            <person name="Gladyshev V.N."/>
            <person name="Groth M."/>
            <person name="Guda C."/>
            <person name="Hadaegh A."/>
            <person name="Iglesias-Rodriguez M.D."/>
            <person name="Jenkins J."/>
            <person name="Jones B.M."/>
            <person name="Lawson T."/>
            <person name="Leese F."/>
            <person name="Lindquist E."/>
            <person name="Lobanov A."/>
            <person name="Lomsadze A."/>
            <person name="Malik S.B."/>
            <person name="Marsh M.E."/>
            <person name="Mackinder L."/>
            <person name="Mock T."/>
            <person name="Mueller-Roeber B."/>
            <person name="Pagarete A."/>
            <person name="Parker M."/>
            <person name="Probert I."/>
            <person name="Quesneville H."/>
            <person name="Raines C."/>
            <person name="Rensing S.A."/>
            <person name="Riano-Pachon D.M."/>
            <person name="Richier S."/>
            <person name="Rokitta S."/>
            <person name="Shiraiwa Y."/>
            <person name="Soanes D.M."/>
            <person name="van der Giezen M."/>
            <person name="Wahlund T.M."/>
            <person name="Williams B."/>
            <person name="Wilson W."/>
            <person name="Wolfe G."/>
            <person name="Wurch L.L."/>
        </authorList>
    </citation>
    <scope>NUCLEOTIDE SEQUENCE</scope>
</reference>